<name>A0A8D4VNG9_9GAMM</name>
<organism evidence="1 2">
    <name type="scientific">Methylogaea oryzae</name>
    <dbReference type="NCBI Taxonomy" id="1295382"/>
    <lineage>
        <taxon>Bacteria</taxon>
        <taxon>Pseudomonadati</taxon>
        <taxon>Pseudomonadota</taxon>
        <taxon>Gammaproteobacteria</taxon>
        <taxon>Methylococcales</taxon>
        <taxon>Methylococcaceae</taxon>
        <taxon>Methylogaea</taxon>
    </lineage>
</organism>
<sequence length="276" mass="31614">MEAAEHSDLSNRFFEYFEILPADSEALRQEAFKIRYEAFFNCLRLQTEDHPNSQEKDAYDADALHSLLYHRPSGVYAGTLRLIVPKPNDDAWRFHIERVAGRHFYNPVMPSSLATRPAIGEISRFCLSRQFRVRQGEWDRPEGLPDMASSPAAAGERRTLPHPILGLVAAAIRMSRNQGMVYWYAMMEPGLERRLKQFGLEFHPISDLFYHYGPRRAYLAHLPRMLDQMRKTHPQVWHLLTGGGAMAFPPDGAGPELLERYSRQSPLNPAEAAQHA</sequence>
<dbReference type="Pfam" id="PF13444">
    <property type="entry name" value="Acetyltransf_5"/>
    <property type="match status" value="1"/>
</dbReference>
<dbReference type="RefSeq" id="WP_221046985.1">
    <property type="nucleotide sequence ID" value="NZ_AP019782.1"/>
</dbReference>
<dbReference type="EMBL" id="AP019782">
    <property type="protein sequence ID" value="BBL71438.1"/>
    <property type="molecule type" value="Genomic_DNA"/>
</dbReference>
<gene>
    <name evidence="1" type="ORF">MoryE10_20440</name>
</gene>
<proteinExistence type="predicted"/>
<accession>A0A8D4VNG9</accession>
<dbReference type="InterPro" id="IPR022484">
    <property type="entry name" value="PEP-CTERM/exosrtase_acylTfrase"/>
</dbReference>
<evidence type="ECO:0000313" key="2">
    <source>
        <dbReference type="Proteomes" id="UP000824988"/>
    </source>
</evidence>
<dbReference type="AlphaFoldDB" id="A0A8D4VNG9"/>
<reference evidence="1" key="1">
    <citation type="submission" date="2019-06" db="EMBL/GenBank/DDBJ databases">
        <title>Complete genome sequence of Methylogaea oryzae strain JCM16910.</title>
        <authorList>
            <person name="Asakawa S."/>
        </authorList>
    </citation>
    <scope>NUCLEOTIDE SEQUENCE</scope>
    <source>
        <strain evidence="1">E10</strain>
    </source>
</reference>
<keyword evidence="2" id="KW-1185">Reference proteome</keyword>
<evidence type="ECO:0000313" key="1">
    <source>
        <dbReference type="EMBL" id="BBL71438.1"/>
    </source>
</evidence>
<evidence type="ECO:0008006" key="3">
    <source>
        <dbReference type="Google" id="ProtNLM"/>
    </source>
</evidence>
<dbReference type="NCBIfam" id="TIGR03694">
    <property type="entry name" value="exosort_acyl"/>
    <property type="match status" value="1"/>
</dbReference>
<protein>
    <recommendedName>
        <fullName evidence="3">PEP-CTERM/exosortase system-associated acyltransferase</fullName>
    </recommendedName>
</protein>
<dbReference type="KEGG" id="moz:MoryE10_20440"/>
<dbReference type="Proteomes" id="UP000824988">
    <property type="component" value="Chromosome"/>
</dbReference>